<dbReference type="eggNOG" id="ENOG502RWXX">
    <property type="taxonomic scope" value="Eukaryota"/>
</dbReference>
<evidence type="ECO:0000313" key="1">
    <source>
        <dbReference type="EMBL" id="EEC49131.1"/>
    </source>
</evidence>
<dbReference type="PaxDb" id="2850-Phatr35009"/>
<gene>
    <name evidence="1" type="ORF">PHATRDRAFT_35009</name>
</gene>
<dbReference type="HOGENOM" id="CLU_053966_0_0_1"/>
<reference evidence="2" key="2">
    <citation type="submission" date="2008-08" db="EMBL/GenBank/DDBJ databases">
        <authorList>
            <consortium name="Diatom Consortium"/>
            <person name="Grigoriev I."/>
            <person name="Grimwood J."/>
            <person name="Kuo A."/>
            <person name="Otillar R.P."/>
            <person name="Salamov A."/>
            <person name="Detter J.C."/>
            <person name="Lindquist E."/>
            <person name="Shapiro H."/>
            <person name="Lucas S."/>
            <person name="Glavina del Rio T."/>
            <person name="Pitluck S."/>
            <person name="Rokhsar D."/>
            <person name="Bowler C."/>
        </authorList>
    </citation>
    <scope>GENOME REANNOTATION</scope>
    <source>
        <strain evidence="2">CCAP 1055/1</strain>
    </source>
</reference>
<dbReference type="InterPro" id="IPR027417">
    <property type="entry name" value="P-loop_NTPase"/>
</dbReference>
<dbReference type="KEGG" id="pti:PHATRDRAFT_35009"/>
<dbReference type="AlphaFoldDB" id="B7FXB2"/>
<dbReference type="SUPFAM" id="SSF52540">
    <property type="entry name" value="P-loop containing nucleoside triphosphate hydrolases"/>
    <property type="match status" value="1"/>
</dbReference>
<name>B7FXB2_PHATC</name>
<proteinExistence type="predicted"/>
<dbReference type="Gene3D" id="3.40.50.300">
    <property type="entry name" value="P-loop containing nucleotide triphosphate hydrolases"/>
    <property type="match status" value="1"/>
</dbReference>
<dbReference type="Proteomes" id="UP000000759">
    <property type="component" value="Chromosome 6"/>
</dbReference>
<protein>
    <recommendedName>
        <fullName evidence="3">Sulfotransferase domain-containing protein</fullName>
    </recommendedName>
</protein>
<reference evidence="1 2" key="1">
    <citation type="journal article" date="2008" name="Nature">
        <title>The Phaeodactylum genome reveals the evolutionary history of diatom genomes.</title>
        <authorList>
            <person name="Bowler C."/>
            <person name="Allen A.E."/>
            <person name="Badger J.H."/>
            <person name="Grimwood J."/>
            <person name="Jabbari K."/>
            <person name="Kuo A."/>
            <person name="Maheswari U."/>
            <person name="Martens C."/>
            <person name="Maumus F."/>
            <person name="Otillar R.P."/>
            <person name="Rayko E."/>
            <person name="Salamov A."/>
            <person name="Vandepoele K."/>
            <person name="Beszteri B."/>
            <person name="Gruber A."/>
            <person name="Heijde M."/>
            <person name="Katinka M."/>
            <person name="Mock T."/>
            <person name="Valentin K."/>
            <person name="Verret F."/>
            <person name="Berges J.A."/>
            <person name="Brownlee C."/>
            <person name="Cadoret J.P."/>
            <person name="Chiovitti A."/>
            <person name="Choi C.J."/>
            <person name="Coesel S."/>
            <person name="De Martino A."/>
            <person name="Detter J.C."/>
            <person name="Durkin C."/>
            <person name="Falciatore A."/>
            <person name="Fournet J."/>
            <person name="Haruta M."/>
            <person name="Huysman M.J."/>
            <person name="Jenkins B.D."/>
            <person name="Jiroutova K."/>
            <person name="Jorgensen R.E."/>
            <person name="Joubert Y."/>
            <person name="Kaplan A."/>
            <person name="Kroger N."/>
            <person name="Kroth P.G."/>
            <person name="La Roche J."/>
            <person name="Lindquist E."/>
            <person name="Lommer M."/>
            <person name="Martin-Jezequel V."/>
            <person name="Lopez P.J."/>
            <person name="Lucas S."/>
            <person name="Mangogna M."/>
            <person name="McGinnis K."/>
            <person name="Medlin L.K."/>
            <person name="Montsant A."/>
            <person name="Oudot-Le Secq M.P."/>
            <person name="Napoli C."/>
            <person name="Obornik M."/>
            <person name="Parker M.S."/>
            <person name="Petit J.L."/>
            <person name="Porcel B.M."/>
            <person name="Poulsen N."/>
            <person name="Robison M."/>
            <person name="Rychlewski L."/>
            <person name="Rynearson T.A."/>
            <person name="Schmutz J."/>
            <person name="Shapiro H."/>
            <person name="Siaut M."/>
            <person name="Stanley M."/>
            <person name="Sussman M.R."/>
            <person name="Taylor A.R."/>
            <person name="Vardi A."/>
            <person name="von Dassow P."/>
            <person name="Vyverman W."/>
            <person name="Willis A."/>
            <person name="Wyrwicz L.S."/>
            <person name="Rokhsar D.S."/>
            <person name="Weissenbach J."/>
            <person name="Armbrust E.V."/>
            <person name="Green B.R."/>
            <person name="Van de Peer Y."/>
            <person name="Grigoriev I.V."/>
        </authorList>
    </citation>
    <scope>NUCLEOTIDE SEQUENCE [LARGE SCALE GENOMIC DNA]</scope>
    <source>
        <strain evidence="1 2">CCAP 1055/1</strain>
    </source>
</reference>
<evidence type="ECO:0000313" key="2">
    <source>
        <dbReference type="Proteomes" id="UP000000759"/>
    </source>
</evidence>
<dbReference type="EMBL" id="CM000609">
    <property type="protein sequence ID" value="EEC49131.1"/>
    <property type="molecule type" value="Genomic_DNA"/>
</dbReference>
<evidence type="ECO:0008006" key="3">
    <source>
        <dbReference type="Google" id="ProtNLM"/>
    </source>
</evidence>
<dbReference type="RefSeq" id="XP_002179308.1">
    <property type="nucleotide sequence ID" value="XM_002179272.1"/>
</dbReference>
<keyword evidence="2" id="KW-1185">Reference proteome</keyword>
<dbReference type="OMA" id="HHEPREN"/>
<dbReference type="GeneID" id="7199970"/>
<organism evidence="1 2">
    <name type="scientific">Phaeodactylum tricornutum (strain CCAP 1055/1)</name>
    <dbReference type="NCBI Taxonomy" id="556484"/>
    <lineage>
        <taxon>Eukaryota</taxon>
        <taxon>Sar</taxon>
        <taxon>Stramenopiles</taxon>
        <taxon>Ochrophyta</taxon>
        <taxon>Bacillariophyta</taxon>
        <taxon>Bacillariophyceae</taxon>
        <taxon>Bacillariophycidae</taxon>
        <taxon>Naviculales</taxon>
        <taxon>Phaeodactylaceae</taxon>
        <taxon>Phaeodactylum</taxon>
    </lineage>
</organism>
<dbReference type="InParanoid" id="B7FXB2"/>
<accession>B7FXB2</accession>
<sequence length="385" mass="44169">MHRRFRLLGELAVMAILVSVWRGHKHLFLQYDEKSFESAWFPPLVPAEPIPNATESPLEEFQTLATNCRGKERLLRIAVATGMNRSAAEARCDDLPSWKDVVDLYGSQPVILGLEHCAAYRAAVRDHVNRTRDAYPKFGGLQIDGMFNVGTNALAQTVLHNLDRGQWVQPDLSLDDPEYWEKIDTYMHGVGWGKHTLVKYRPHNAILSLPVVIVRDPYRWMKSMCKAMYRAHWIRPPNHCPNLVLTPQEKVEYPNHTTFAVTVEQNARNPHVRDNFDSLADYWTAWYQSYWDANIPRLVIRFEDMLFHADAVVQALSECTGSERVEPFQYYTQPAKVHGESSDFLTALAKTGTEKGRYSGMTVDDRAYAAKALNAELMQKFGYRH</sequence>
<dbReference type="OrthoDB" id="41177at2759"/>